<dbReference type="InterPro" id="IPR007612">
    <property type="entry name" value="LOR"/>
</dbReference>
<name>A0ABU6U5Q7_9FABA</name>
<keyword evidence="2" id="KW-0812">Transmembrane</keyword>
<protein>
    <submittedName>
        <fullName evidence="3">Uncharacterized protein</fullName>
    </submittedName>
</protein>
<evidence type="ECO:0000256" key="2">
    <source>
        <dbReference type="SAM" id="Phobius"/>
    </source>
</evidence>
<keyword evidence="2" id="KW-0472">Membrane</keyword>
<dbReference type="Pfam" id="PF04525">
    <property type="entry name" value="LOR"/>
    <property type="match status" value="1"/>
</dbReference>
<accession>A0ABU6U5Q7</accession>
<dbReference type="Gene3D" id="2.40.160.200">
    <property type="entry name" value="LURP1-related"/>
    <property type="match status" value="1"/>
</dbReference>
<sequence>MNMMEYATPTAPPLEFESAMIHPQMMPSTIIPTTTPSPSPFMTAIIHPQYCAPYPVGLVVNKGKTVLHKYTVTDMNGNLVFTVTNPFFTVREHRFLCDAHGNTILHLHRQVFRDRWKAFRGQSMENMEIFTRKESSLFQLRTTFDVFLANNTTRICDFKLVKAGFFARSWVVNIAQSDIVVAEIKHKVGRMFRRDKFMVTISPNIDYAFIVALTLTLDDYMRRMKRRLC</sequence>
<feature type="transmembrane region" description="Helical" evidence="2">
    <location>
        <begin position="197"/>
        <end position="217"/>
    </location>
</feature>
<comment type="similarity">
    <text evidence="1">Belongs to the LOR family.</text>
</comment>
<comment type="caution">
    <text evidence="3">The sequence shown here is derived from an EMBL/GenBank/DDBJ whole genome shotgun (WGS) entry which is preliminary data.</text>
</comment>
<evidence type="ECO:0000313" key="3">
    <source>
        <dbReference type="EMBL" id="MED6156517.1"/>
    </source>
</evidence>
<keyword evidence="2" id="KW-1133">Transmembrane helix</keyword>
<dbReference type="InterPro" id="IPR025659">
    <property type="entry name" value="Tubby-like_C"/>
</dbReference>
<organism evidence="3 4">
    <name type="scientific">Stylosanthes scabra</name>
    <dbReference type="NCBI Taxonomy" id="79078"/>
    <lineage>
        <taxon>Eukaryota</taxon>
        <taxon>Viridiplantae</taxon>
        <taxon>Streptophyta</taxon>
        <taxon>Embryophyta</taxon>
        <taxon>Tracheophyta</taxon>
        <taxon>Spermatophyta</taxon>
        <taxon>Magnoliopsida</taxon>
        <taxon>eudicotyledons</taxon>
        <taxon>Gunneridae</taxon>
        <taxon>Pentapetalae</taxon>
        <taxon>rosids</taxon>
        <taxon>fabids</taxon>
        <taxon>Fabales</taxon>
        <taxon>Fabaceae</taxon>
        <taxon>Papilionoideae</taxon>
        <taxon>50 kb inversion clade</taxon>
        <taxon>dalbergioids sensu lato</taxon>
        <taxon>Dalbergieae</taxon>
        <taxon>Pterocarpus clade</taxon>
        <taxon>Stylosanthes</taxon>
    </lineage>
</organism>
<proteinExistence type="inferred from homology"/>
<reference evidence="3 4" key="1">
    <citation type="journal article" date="2023" name="Plants (Basel)">
        <title>Bridging the Gap: Combining Genomics and Transcriptomics Approaches to Understand Stylosanthes scabra, an Orphan Legume from the Brazilian Caatinga.</title>
        <authorList>
            <person name="Ferreira-Neto J.R.C."/>
            <person name="da Silva M.D."/>
            <person name="Binneck E."/>
            <person name="de Melo N.F."/>
            <person name="da Silva R.H."/>
            <person name="de Melo A.L.T.M."/>
            <person name="Pandolfi V."/>
            <person name="Bustamante F.O."/>
            <person name="Brasileiro-Vidal A.C."/>
            <person name="Benko-Iseppon A.M."/>
        </authorList>
    </citation>
    <scope>NUCLEOTIDE SEQUENCE [LARGE SCALE GENOMIC DNA]</scope>
    <source>
        <tissue evidence="3">Leaves</tissue>
    </source>
</reference>
<evidence type="ECO:0000256" key="1">
    <source>
        <dbReference type="ARBA" id="ARBA00005437"/>
    </source>
</evidence>
<dbReference type="EMBL" id="JASCZI010120869">
    <property type="protein sequence ID" value="MED6156517.1"/>
    <property type="molecule type" value="Genomic_DNA"/>
</dbReference>
<dbReference type="Proteomes" id="UP001341840">
    <property type="component" value="Unassembled WGS sequence"/>
</dbReference>
<gene>
    <name evidence="3" type="ORF">PIB30_014912</name>
</gene>
<dbReference type="PANTHER" id="PTHR31087">
    <property type="match status" value="1"/>
</dbReference>
<dbReference type="SUPFAM" id="SSF54518">
    <property type="entry name" value="Tubby C-terminal domain-like"/>
    <property type="match status" value="1"/>
</dbReference>
<dbReference type="PANTHER" id="PTHR31087:SF160">
    <property type="entry name" value="PROTEIN LURP-ONE-RELATED 1-RELATED"/>
    <property type="match status" value="1"/>
</dbReference>
<dbReference type="InterPro" id="IPR038595">
    <property type="entry name" value="LOR_sf"/>
</dbReference>
<keyword evidence="4" id="KW-1185">Reference proteome</keyword>
<evidence type="ECO:0000313" key="4">
    <source>
        <dbReference type="Proteomes" id="UP001341840"/>
    </source>
</evidence>